<dbReference type="PANTHER" id="PTHR30055:SF234">
    <property type="entry name" value="HTH-TYPE TRANSCRIPTIONAL REGULATOR BETI"/>
    <property type="match status" value="1"/>
</dbReference>
<dbReference type="GO" id="GO:0000976">
    <property type="term" value="F:transcription cis-regulatory region binding"/>
    <property type="evidence" value="ECO:0007669"/>
    <property type="project" value="TreeGrafter"/>
</dbReference>
<dbReference type="PRINTS" id="PR00455">
    <property type="entry name" value="HTHTETR"/>
</dbReference>
<gene>
    <name evidence="6" type="ORF">DWE98_10665</name>
</gene>
<dbReference type="FunFam" id="1.10.10.60:FF:000141">
    <property type="entry name" value="TetR family transcriptional regulator"/>
    <property type="match status" value="1"/>
</dbReference>
<dbReference type="PROSITE" id="PS50977">
    <property type="entry name" value="HTH_TETR_2"/>
    <property type="match status" value="1"/>
</dbReference>
<dbReference type="Proteomes" id="UP000255207">
    <property type="component" value="Unassembled WGS sequence"/>
</dbReference>
<comment type="caution">
    <text evidence="6">The sequence shown here is derived from an EMBL/GenBank/DDBJ whole genome shotgun (WGS) entry which is preliminary data.</text>
</comment>
<dbReference type="InterPro" id="IPR023772">
    <property type="entry name" value="DNA-bd_HTH_TetR-type_CS"/>
</dbReference>
<dbReference type="PANTHER" id="PTHR30055">
    <property type="entry name" value="HTH-TYPE TRANSCRIPTIONAL REGULATOR RUTR"/>
    <property type="match status" value="1"/>
</dbReference>
<keyword evidence="2 4" id="KW-0238">DNA-binding</keyword>
<protein>
    <submittedName>
        <fullName evidence="6">TetR family transcriptional regulator</fullName>
    </submittedName>
</protein>
<evidence type="ECO:0000256" key="4">
    <source>
        <dbReference type="PROSITE-ProRule" id="PRU00335"/>
    </source>
</evidence>
<feature type="DNA-binding region" description="H-T-H motif" evidence="4">
    <location>
        <begin position="43"/>
        <end position="62"/>
    </location>
</feature>
<evidence type="ECO:0000256" key="1">
    <source>
        <dbReference type="ARBA" id="ARBA00023015"/>
    </source>
</evidence>
<accession>A0A370L8B2</accession>
<sequence length="211" mass="23343">MRVPEDTIKANEGLRERKRRQTRERIADAAKTLFLERGFDATTIEEIAAAADVSKRTFFDYFPSKEDVISAWQDRFGEVMAEAVLARPPGESLIKVVEEALIGSVLVSAADPQALALGKLIRETPALRGREQLKYVKLEQKLAEALAARTPDEANRLRTRLLAMIVVGGMRVGGECWHEDGVPEDVEGFARDIFAAIWSELAAFGRLGGEC</sequence>
<dbReference type="PROSITE" id="PS01081">
    <property type="entry name" value="HTH_TETR_1"/>
    <property type="match status" value="1"/>
</dbReference>
<dbReference type="EMBL" id="QQTP01000004">
    <property type="protein sequence ID" value="RDJ26276.1"/>
    <property type="molecule type" value="Genomic_DNA"/>
</dbReference>
<keyword evidence="1" id="KW-0805">Transcription regulation</keyword>
<feature type="domain" description="HTH tetR-type" evidence="5">
    <location>
        <begin position="20"/>
        <end position="80"/>
    </location>
</feature>
<dbReference type="Gene3D" id="1.10.357.10">
    <property type="entry name" value="Tetracycline Repressor, domain 2"/>
    <property type="match status" value="1"/>
</dbReference>
<evidence type="ECO:0000256" key="3">
    <source>
        <dbReference type="ARBA" id="ARBA00023163"/>
    </source>
</evidence>
<dbReference type="OrthoDB" id="9811084at2"/>
<evidence type="ECO:0000313" key="7">
    <source>
        <dbReference type="Proteomes" id="UP000255207"/>
    </source>
</evidence>
<name>A0A370L8B2_9HYPH</name>
<dbReference type="AlphaFoldDB" id="A0A370L8B2"/>
<organism evidence="6 7">
    <name type="scientific">Bosea caraganae</name>
    <dbReference type="NCBI Taxonomy" id="2763117"/>
    <lineage>
        <taxon>Bacteria</taxon>
        <taxon>Pseudomonadati</taxon>
        <taxon>Pseudomonadota</taxon>
        <taxon>Alphaproteobacteria</taxon>
        <taxon>Hyphomicrobiales</taxon>
        <taxon>Boseaceae</taxon>
        <taxon>Bosea</taxon>
    </lineage>
</organism>
<dbReference type="RefSeq" id="WP_114829218.1">
    <property type="nucleotide sequence ID" value="NZ_QQTO01000022.1"/>
</dbReference>
<evidence type="ECO:0000256" key="2">
    <source>
        <dbReference type="ARBA" id="ARBA00023125"/>
    </source>
</evidence>
<proteinExistence type="predicted"/>
<dbReference type="Gene3D" id="1.10.10.60">
    <property type="entry name" value="Homeodomain-like"/>
    <property type="match status" value="1"/>
</dbReference>
<dbReference type="Pfam" id="PF17754">
    <property type="entry name" value="TetR_C_14"/>
    <property type="match status" value="1"/>
</dbReference>
<dbReference type="InterPro" id="IPR041347">
    <property type="entry name" value="MftR_C"/>
</dbReference>
<keyword evidence="7" id="KW-1185">Reference proteome</keyword>
<evidence type="ECO:0000259" key="5">
    <source>
        <dbReference type="PROSITE" id="PS50977"/>
    </source>
</evidence>
<dbReference type="InterPro" id="IPR050109">
    <property type="entry name" value="HTH-type_TetR-like_transc_reg"/>
</dbReference>
<keyword evidence="3" id="KW-0804">Transcription</keyword>
<dbReference type="GO" id="GO:0003700">
    <property type="term" value="F:DNA-binding transcription factor activity"/>
    <property type="evidence" value="ECO:0007669"/>
    <property type="project" value="TreeGrafter"/>
</dbReference>
<dbReference type="InterPro" id="IPR009057">
    <property type="entry name" value="Homeodomain-like_sf"/>
</dbReference>
<dbReference type="Pfam" id="PF00440">
    <property type="entry name" value="TetR_N"/>
    <property type="match status" value="1"/>
</dbReference>
<reference evidence="7" key="1">
    <citation type="submission" date="2018-07" db="EMBL/GenBank/DDBJ databases">
        <authorList>
            <person name="Safronova V.I."/>
            <person name="Chirak E.R."/>
            <person name="Sazanova A.L."/>
        </authorList>
    </citation>
    <scope>NUCLEOTIDE SEQUENCE [LARGE SCALE GENOMIC DNA]</scope>
    <source>
        <strain evidence="7">RCAM04685</strain>
    </source>
</reference>
<dbReference type="SUPFAM" id="SSF46689">
    <property type="entry name" value="Homeodomain-like"/>
    <property type="match status" value="1"/>
</dbReference>
<dbReference type="InterPro" id="IPR001647">
    <property type="entry name" value="HTH_TetR"/>
</dbReference>
<evidence type="ECO:0000313" key="6">
    <source>
        <dbReference type="EMBL" id="RDJ26276.1"/>
    </source>
</evidence>